<dbReference type="AlphaFoldDB" id="A0A4R2LAN1"/>
<reference evidence="1 2" key="1">
    <citation type="submission" date="2019-03" db="EMBL/GenBank/DDBJ databases">
        <title>Genomic Encyclopedia of Type Strains, Phase IV (KMG-IV): sequencing the most valuable type-strain genomes for metagenomic binning, comparative biology and taxonomic classification.</title>
        <authorList>
            <person name="Goeker M."/>
        </authorList>
    </citation>
    <scope>NUCLEOTIDE SEQUENCE [LARGE SCALE GENOMIC DNA]</scope>
    <source>
        <strain evidence="1 2">DSM 28559</strain>
    </source>
</reference>
<name>A0A4R2LAN1_9FIRM</name>
<gene>
    <name evidence="1" type="ORF">EV212_11725</name>
</gene>
<evidence type="ECO:0000313" key="1">
    <source>
        <dbReference type="EMBL" id="TCO82495.1"/>
    </source>
</evidence>
<comment type="caution">
    <text evidence="1">The sequence shown here is derived from an EMBL/GenBank/DDBJ whole genome shotgun (WGS) entry which is preliminary data.</text>
</comment>
<sequence>MKTSLFVEYQGLQVNERDIVTKIKEIWLNDGNKIKDIKDLKLYVKPEEFMAYYVINDDISGKIELQ</sequence>
<accession>A0A4R2LAN1</accession>
<evidence type="ECO:0000313" key="2">
    <source>
        <dbReference type="Proteomes" id="UP000295711"/>
    </source>
</evidence>
<proteinExistence type="predicted"/>
<protein>
    <submittedName>
        <fullName evidence="1">Uncharacterized protein</fullName>
    </submittedName>
</protein>
<keyword evidence="2" id="KW-1185">Reference proteome</keyword>
<dbReference type="InterPro" id="IPR046313">
    <property type="entry name" value="DUF6465"/>
</dbReference>
<dbReference type="Proteomes" id="UP000295711">
    <property type="component" value="Unassembled WGS sequence"/>
</dbReference>
<organism evidence="1 2">
    <name type="scientific">Frisingicoccus caecimuris</name>
    <dbReference type="NCBI Taxonomy" id="1796636"/>
    <lineage>
        <taxon>Bacteria</taxon>
        <taxon>Bacillati</taxon>
        <taxon>Bacillota</taxon>
        <taxon>Clostridia</taxon>
        <taxon>Lachnospirales</taxon>
        <taxon>Lachnospiraceae</taxon>
        <taxon>Frisingicoccus</taxon>
    </lineage>
</organism>
<dbReference type="RefSeq" id="WP_132093939.1">
    <property type="nucleotide sequence ID" value="NZ_JANKAQ010000005.1"/>
</dbReference>
<dbReference type="Pfam" id="PF20069">
    <property type="entry name" value="DUF6465"/>
    <property type="match status" value="1"/>
</dbReference>
<dbReference type="OrthoDB" id="1711086at2"/>
<dbReference type="EMBL" id="SLXA01000017">
    <property type="protein sequence ID" value="TCO82495.1"/>
    <property type="molecule type" value="Genomic_DNA"/>
</dbReference>